<dbReference type="InterPro" id="IPR016639">
    <property type="entry name" value="GST_Omega/GSH"/>
</dbReference>
<feature type="region of interest" description="Disordered" evidence="1">
    <location>
        <begin position="473"/>
        <end position="531"/>
    </location>
</feature>
<gene>
    <name evidence="4" type="ORF">LAMO00422_LOCUS8720</name>
</gene>
<dbReference type="AlphaFoldDB" id="A0A7S0D8X8"/>
<evidence type="ECO:0000256" key="1">
    <source>
        <dbReference type="SAM" id="MobiDB-lite"/>
    </source>
</evidence>
<dbReference type="GO" id="GO:0005737">
    <property type="term" value="C:cytoplasm"/>
    <property type="evidence" value="ECO:0007669"/>
    <property type="project" value="TreeGrafter"/>
</dbReference>
<evidence type="ECO:0000259" key="2">
    <source>
        <dbReference type="PROSITE" id="PS50405"/>
    </source>
</evidence>
<dbReference type="Pfam" id="PF13410">
    <property type="entry name" value="GST_C_2"/>
    <property type="match status" value="1"/>
</dbReference>
<dbReference type="Gene3D" id="1.20.1050.10">
    <property type="match status" value="1"/>
</dbReference>
<feature type="domain" description="OTU" evidence="3">
    <location>
        <begin position="283"/>
        <end position="461"/>
    </location>
</feature>
<accession>A0A7S0D8X8</accession>
<dbReference type="InterPro" id="IPR036282">
    <property type="entry name" value="Glutathione-S-Trfase_C_sf"/>
</dbReference>
<name>A0A7S0D8X8_9EUKA</name>
<dbReference type="PROSITE" id="PS50405">
    <property type="entry name" value="GST_CTER"/>
    <property type="match status" value="1"/>
</dbReference>
<dbReference type="PANTHER" id="PTHR32419">
    <property type="entry name" value="GLUTATHIONYL-HYDROQUINONE REDUCTASE"/>
    <property type="match status" value="1"/>
</dbReference>
<dbReference type="InterPro" id="IPR003323">
    <property type="entry name" value="OTU_dom"/>
</dbReference>
<dbReference type="GO" id="GO:0004364">
    <property type="term" value="F:glutathione transferase activity"/>
    <property type="evidence" value="ECO:0007669"/>
    <property type="project" value="InterPro"/>
</dbReference>
<protein>
    <recommendedName>
        <fullName evidence="5">OTU domain-containing protein</fullName>
    </recommendedName>
</protein>
<reference evidence="4" key="1">
    <citation type="submission" date="2021-01" db="EMBL/GenBank/DDBJ databases">
        <authorList>
            <person name="Corre E."/>
            <person name="Pelletier E."/>
            <person name="Niang G."/>
            <person name="Scheremetjew M."/>
            <person name="Finn R."/>
            <person name="Kale V."/>
            <person name="Holt S."/>
            <person name="Cochrane G."/>
            <person name="Meng A."/>
            <person name="Brown T."/>
            <person name="Cohen L."/>
        </authorList>
    </citation>
    <scope>NUCLEOTIDE SEQUENCE</scope>
    <source>
        <strain evidence="4">CCMP2058</strain>
    </source>
</reference>
<proteinExistence type="predicted"/>
<dbReference type="Gene3D" id="3.90.70.80">
    <property type="match status" value="1"/>
</dbReference>
<dbReference type="SUPFAM" id="SSF47616">
    <property type="entry name" value="GST C-terminal domain-like"/>
    <property type="match status" value="1"/>
</dbReference>
<evidence type="ECO:0000313" key="4">
    <source>
        <dbReference type="EMBL" id="CAD8446661.1"/>
    </source>
</evidence>
<dbReference type="InterPro" id="IPR038765">
    <property type="entry name" value="Papain-like_cys_pep_sf"/>
</dbReference>
<dbReference type="SUPFAM" id="SSF54001">
    <property type="entry name" value="Cysteine proteinases"/>
    <property type="match status" value="1"/>
</dbReference>
<organism evidence="4">
    <name type="scientific">Amorphochlora amoebiformis</name>
    <dbReference type="NCBI Taxonomy" id="1561963"/>
    <lineage>
        <taxon>Eukaryota</taxon>
        <taxon>Sar</taxon>
        <taxon>Rhizaria</taxon>
        <taxon>Cercozoa</taxon>
        <taxon>Chlorarachniophyceae</taxon>
        <taxon>Amorphochlora</taxon>
    </lineage>
</organism>
<evidence type="ECO:0000259" key="3">
    <source>
        <dbReference type="PROSITE" id="PS50802"/>
    </source>
</evidence>
<dbReference type="PROSITE" id="PS50802">
    <property type="entry name" value="OTU"/>
    <property type="match status" value="1"/>
</dbReference>
<dbReference type="InterPro" id="IPR010987">
    <property type="entry name" value="Glutathione-S-Trfase_C-like"/>
</dbReference>
<dbReference type="PANTHER" id="PTHR32419:SF6">
    <property type="entry name" value="GLUTATHIONE S-TRANSFERASE OMEGA-LIKE 1-RELATED"/>
    <property type="match status" value="1"/>
</dbReference>
<feature type="domain" description="GST C-terminal" evidence="2">
    <location>
        <begin position="106"/>
        <end position="232"/>
    </location>
</feature>
<sequence>MANTTDARIPSPPPPVYLLKLVRGSLSGHQVLLARGLFGLEDGVGVLGTKGCYGPGVESWEGSLQLMYAGNRSVVARGRDGIIRYFQEKLGDLAYETIDLFPRQDQVLLKDRIHTLLEWLDADLDKASISCAKAKARKDPRAYKQNVNKVFACLDRLEHLLSFQPMLAGSNLTIIDVLVWPMLLRIDPCFHSLGLDRKYLSNYPGLDTYMRTIYQLPGAAEASDISDIRRYYLESPHLNPGGFETVGPEIDLDLPLPNRPRPAGIPGFYTRTYPVEEEPGLSLQVQQVSAAGDCLFQSIAIGLAFARECKHVSMYDKSLRSESLFLRRLAVDTLKTDCDLFMQDDEVISTEELVACAASQFNISSQQYLKDMTRPATWGGGPEIVALVNALRRPIHVYEPICSEDGKTLTFQSCGKFGSPAFDDKRPVYILAADDRFPECAPSEVRRHGSGGNHFLALIPNWTKMIDPKIYDTLPSESRAGGENHIDSPSIPAGVPLRQGEGESSGRSSKGLGRKGGGNGLGASGDLNSDS</sequence>
<dbReference type="EMBL" id="HBEM01012548">
    <property type="protein sequence ID" value="CAD8446661.1"/>
    <property type="molecule type" value="Transcribed_RNA"/>
</dbReference>
<evidence type="ECO:0008006" key="5">
    <source>
        <dbReference type="Google" id="ProtNLM"/>
    </source>
</evidence>
<dbReference type="Pfam" id="PF02338">
    <property type="entry name" value="OTU"/>
    <property type="match status" value="1"/>
</dbReference>
<feature type="compositionally biased region" description="Gly residues" evidence="1">
    <location>
        <begin position="514"/>
        <end position="523"/>
    </location>
</feature>